<keyword evidence="1" id="KW-0812">Transmembrane</keyword>
<feature type="transmembrane region" description="Helical" evidence="1">
    <location>
        <begin position="116"/>
        <end position="138"/>
    </location>
</feature>
<evidence type="ECO:0000256" key="1">
    <source>
        <dbReference type="SAM" id="Phobius"/>
    </source>
</evidence>
<feature type="transmembrane region" description="Helical" evidence="1">
    <location>
        <begin position="49"/>
        <end position="71"/>
    </location>
</feature>
<dbReference type="Proteomes" id="UP000295511">
    <property type="component" value="Unassembled WGS sequence"/>
</dbReference>
<evidence type="ECO:0000313" key="2">
    <source>
        <dbReference type="EMBL" id="TDF91158.1"/>
    </source>
</evidence>
<dbReference type="OrthoDB" id="5244233at2"/>
<protein>
    <submittedName>
        <fullName evidence="2">Uncharacterized protein</fullName>
    </submittedName>
</protein>
<keyword evidence="3" id="KW-1185">Reference proteome</keyword>
<comment type="caution">
    <text evidence="2">The sequence shown here is derived from an EMBL/GenBank/DDBJ whole genome shotgun (WGS) entry which is preliminary data.</text>
</comment>
<gene>
    <name evidence="2" type="ORF">E1809_21340</name>
</gene>
<keyword evidence="1" id="KW-1133">Transmembrane helix</keyword>
<organism evidence="2 3">
    <name type="scientific">Arthrobacter terricola</name>
    <dbReference type="NCBI Taxonomy" id="2547396"/>
    <lineage>
        <taxon>Bacteria</taxon>
        <taxon>Bacillati</taxon>
        <taxon>Actinomycetota</taxon>
        <taxon>Actinomycetes</taxon>
        <taxon>Micrococcales</taxon>
        <taxon>Micrococcaceae</taxon>
        <taxon>Arthrobacter</taxon>
    </lineage>
</organism>
<dbReference type="AlphaFoldDB" id="A0A4R5K9Q2"/>
<keyword evidence="1" id="KW-0472">Membrane</keyword>
<name>A0A4R5K9Q2_9MICC</name>
<evidence type="ECO:0000313" key="3">
    <source>
        <dbReference type="Proteomes" id="UP000295511"/>
    </source>
</evidence>
<dbReference type="EMBL" id="SMRU01000032">
    <property type="protein sequence ID" value="TDF91158.1"/>
    <property type="molecule type" value="Genomic_DNA"/>
</dbReference>
<reference evidence="2 3" key="1">
    <citation type="submission" date="2019-03" db="EMBL/GenBank/DDBJ databases">
        <title>Whole genome sequence of Arthrobacter sp JH1-1.</title>
        <authorList>
            <person name="Trinh H.N."/>
        </authorList>
    </citation>
    <scope>NUCLEOTIDE SEQUENCE [LARGE SCALE GENOMIC DNA]</scope>
    <source>
        <strain evidence="2 3">JH1-1</strain>
    </source>
</reference>
<accession>A0A4R5K9Q2</accession>
<sequence>MPNLFSWLLVASVGAKILLFLWQSSLGSALLDASASADTKALQSLAHQMLLPAGVSLTLTVVTILFGFFDWRQLKKAGVVRPFHWAWVFLGGVVYMIGRAVVLSKVVRTRYLAPTIAFSVAWAVLMGAIPAVAFAEVLNHETDFSNRTLPSPSGPGDDRAVASATDGFTASFSAVPKLTTKTPRTVYGATVTERTWSVAGKGYTAQEVTAARFSCRPSATSKAATAETIQQTILSRFAAQATGSPSVDGTEVTSNSFATTRRVLISFTNKATGEKLTARAVIVAREAGYVVAIALDPTGSDDTSFIDSFHPTDRTVAPQRCATT</sequence>
<proteinExistence type="predicted"/>
<feature type="transmembrane region" description="Helical" evidence="1">
    <location>
        <begin position="83"/>
        <end position="104"/>
    </location>
</feature>
<dbReference type="RefSeq" id="WP_133206265.1">
    <property type="nucleotide sequence ID" value="NZ_SMRU01000032.1"/>
</dbReference>